<evidence type="ECO:0000259" key="2">
    <source>
        <dbReference type="Pfam" id="PF20151"/>
    </source>
</evidence>
<feature type="domain" description="DUF6533" evidence="2">
    <location>
        <begin position="21"/>
        <end position="66"/>
    </location>
</feature>
<evidence type="ECO:0000313" key="3">
    <source>
        <dbReference type="EMBL" id="KAE9396293.1"/>
    </source>
</evidence>
<dbReference type="AlphaFoldDB" id="A0A6A4HF02"/>
<dbReference type="EMBL" id="ML769516">
    <property type="protein sequence ID" value="KAE9396293.1"/>
    <property type="molecule type" value="Genomic_DNA"/>
</dbReference>
<organism evidence="3 4">
    <name type="scientific">Gymnopus androsaceus JB14</name>
    <dbReference type="NCBI Taxonomy" id="1447944"/>
    <lineage>
        <taxon>Eukaryota</taxon>
        <taxon>Fungi</taxon>
        <taxon>Dikarya</taxon>
        <taxon>Basidiomycota</taxon>
        <taxon>Agaricomycotina</taxon>
        <taxon>Agaricomycetes</taxon>
        <taxon>Agaricomycetidae</taxon>
        <taxon>Agaricales</taxon>
        <taxon>Marasmiineae</taxon>
        <taxon>Omphalotaceae</taxon>
        <taxon>Gymnopus</taxon>
    </lineage>
</organism>
<sequence length="321" mass="36197">MQSILPSLELDLLNAAVAARYVIVSATTIMGWDVLTHLSDEIELLFLPRSFRPPTIAYFISRYTFLAYFILQLFAISESNVEDQCNTPKATAVSAVGYVAVVTTLLQFLFRAKAIFSDNRFARWFFTCLWLVAAGGTSLLISGASSNICTDSDYSYYIPVISVLVHDSCVFVAISYRIYRMSMISWSPSARSDLPSTVRDRFQRTIATLWGKNLPSLTRALLREGQLYYLISLTGSISTLWLMLDMSLPPSDHLLLAPMHVLVLNVTAGHVFREVRLGRMREREISLPFQHELTTSNDTFERMSFALVQETPDEISLVDIC</sequence>
<gene>
    <name evidence="3" type="ORF">BT96DRAFT_922253</name>
</gene>
<dbReference type="OrthoDB" id="3038990at2759"/>
<keyword evidence="4" id="KW-1185">Reference proteome</keyword>
<feature type="transmembrane region" description="Helical" evidence="1">
    <location>
        <begin position="124"/>
        <end position="144"/>
    </location>
</feature>
<dbReference type="InterPro" id="IPR045340">
    <property type="entry name" value="DUF6533"/>
</dbReference>
<evidence type="ECO:0000256" key="1">
    <source>
        <dbReference type="SAM" id="Phobius"/>
    </source>
</evidence>
<dbReference type="Proteomes" id="UP000799118">
    <property type="component" value="Unassembled WGS sequence"/>
</dbReference>
<keyword evidence="1" id="KW-0812">Transmembrane</keyword>
<proteinExistence type="predicted"/>
<keyword evidence="1" id="KW-1133">Transmembrane helix</keyword>
<dbReference type="Pfam" id="PF20151">
    <property type="entry name" value="DUF6533"/>
    <property type="match status" value="1"/>
</dbReference>
<feature type="transmembrane region" description="Helical" evidence="1">
    <location>
        <begin position="227"/>
        <end position="244"/>
    </location>
</feature>
<reference evidence="3" key="1">
    <citation type="journal article" date="2019" name="Environ. Microbiol.">
        <title>Fungal ecological strategies reflected in gene transcription - a case study of two litter decomposers.</title>
        <authorList>
            <person name="Barbi F."/>
            <person name="Kohler A."/>
            <person name="Barry K."/>
            <person name="Baskaran P."/>
            <person name="Daum C."/>
            <person name="Fauchery L."/>
            <person name="Ihrmark K."/>
            <person name="Kuo A."/>
            <person name="LaButti K."/>
            <person name="Lipzen A."/>
            <person name="Morin E."/>
            <person name="Grigoriev I.V."/>
            <person name="Henrissat B."/>
            <person name="Lindahl B."/>
            <person name="Martin F."/>
        </authorList>
    </citation>
    <scope>NUCLEOTIDE SEQUENCE</scope>
    <source>
        <strain evidence="3">JB14</strain>
    </source>
</reference>
<feature type="transmembrane region" description="Helical" evidence="1">
    <location>
        <begin position="56"/>
        <end position="75"/>
    </location>
</feature>
<name>A0A6A4HF02_9AGAR</name>
<feature type="transmembrane region" description="Helical" evidence="1">
    <location>
        <begin position="256"/>
        <end position="273"/>
    </location>
</feature>
<keyword evidence="1" id="KW-0472">Membrane</keyword>
<accession>A0A6A4HF02</accession>
<feature type="transmembrane region" description="Helical" evidence="1">
    <location>
        <begin position="95"/>
        <end position="112"/>
    </location>
</feature>
<feature type="transmembrane region" description="Helical" evidence="1">
    <location>
        <begin position="156"/>
        <end position="179"/>
    </location>
</feature>
<evidence type="ECO:0000313" key="4">
    <source>
        <dbReference type="Proteomes" id="UP000799118"/>
    </source>
</evidence>
<protein>
    <recommendedName>
        <fullName evidence="2">DUF6533 domain-containing protein</fullName>
    </recommendedName>
</protein>